<dbReference type="NCBIfam" id="NF002043">
    <property type="entry name" value="PRK00870.1"/>
    <property type="match status" value="1"/>
</dbReference>
<dbReference type="InterPro" id="IPR029058">
    <property type="entry name" value="AB_hydrolase_fold"/>
</dbReference>
<proteinExistence type="predicted"/>
<name>A0ABX1GE38_9GAMM</name>
<evidence type="ECO:0000313" key="2">
    <source>
        <dbReference type="EMBL" id="NKI16728.1"/>
    </source>
</evidence>
<evidence type="ECO:0000313" key="3">
    <source>
        <dbReference type="Proteomes" id="UP000765845"/>
    </source>
</evidence>
<dbReference type="SUPFAM" id="SSF53474">
    <property type="entry name" value="alpha/beta-Hydrolases"/>
    <property type="match status" value="1"/>
</dbReference>
<organism evidence="2 3">
    <name type="scientific">Spongiibacter thalassae</name>
    <dbReference type="NCBI Taxonomy" id="2721624"/>
    <lineage>
        <taxon>Bacteria</taxon>
        <taxon>Pseudomonadati</taxon>
        <taxon>Pseudomonadota</taxon>
        <taxon>Gammaproteobacteria</taxon>
        <taxon>Cellvibrionales</taxon>
        <taxon>Spongiibacteraceae</taxon>
        <taxon>Spongiibacter</taxon>
    </lineage>
</organism>
<dbReference type="InterPro" id="IPR050266">
    <property type="entry name" value="AB_hydrolase_sf"/>
</dbReference>
<dbReference type="InterPro" id="IPR000639">
    <property type="entry name" value="Epox_hydrolase-like"/>
</dbReference>
<accession>A0ABX1GE38</accession>
<feature type="domain" description="AB hydrolase-1" evidence="1">
    <location>
        <begin position="48"/>
        <end position="286"/>
    </location>
</feature>
<dbReference type="Gene3D" id="3.40.50.1820">
    <property type="entry name" value="alpha/beta hydrolase"/>
    <property type="match status" value="1"/>
</dbReference>
<keyword evidence="3" id="KW-1185">Reference proteome</keyword>
<evidence type="ECO:0000259" key="1">
    <source>
        <dbReference type="Pfam" id="PF00561"/>
    </source>
</evidence>
<dbReference type="InterPro" id="IPR000073">
    <property type="entry name" value="AB_hydrolase_1"/>
</dbReference>
<dbReference type="EMBL" id="JAAWWK010000002">
    <property type="protein sequence ID" value="NKI16728.1"/>
    <property type="molecule type" value="Genomic_DNA"/>
</dbReference>
<comment type="caution">
    <text evidence="2">The sequence shown here is derived from an EMBL/GenBank/DDBJ whole genome shotgun (WGS) entry which is preliminary data.</text>
</comment>
<dbReference type="PRINTS" id="PR00412">
    <property type="entry name" value="EPOXHYDRLASE"/>
</dbReference>
<dbReference type="PANTHER" id="PTHR43798">
    <property type="entry name" value="MONOACYLGLYCEROL LIPASE"/>
    <property type="match status" value="1"/>
</dbReference>
<sequence>MKVLRTPDSCFEGLPDFDYAPHYTTIHADDGTPLRIHHIDEGPADAEPILLMHGNPTWSYLYRHMIPGLLKTGRRVIALDLVGCGRSDKPAQKKDYTLARHCVWLTQWLLANDLKNITLFCQDWGGIIGLHLVAHHPERFDRIIAANTGLPIGKGANQFLRVWPAVMRYAPSFPWRLAFRKVLQRQLTVKEFAAFERAPFPARKYQAGIKKFPALLTVFPDHPEVEINRETWARLKSFDKPFLTLYGDRDPVSKGYEKIIQRYVPGAQGQAHKIIEGGGHFIQEDKAAELVAEITRFLAAKENKAGC</sequence>
<dbReference type="Proteomes" id="UP000765845">
    <property type="component" value="Unassembled WGS sequence"/>
</dbReference>
<dbReference type="RefSeq" id="WP_168449281.1">
    <property type="nucleotide sequence ID" value="NZ_JAAWWK010000002.1"/>
</dbReference>
<dbReference type="PANTHER" id="PTHR43798:SF24">
    <property type="entry name" value="CIS-3-ALKYL-4-ALKYLOXETAN-2-ONE DECARBOXYLASE"/>
    <property type="match status" value="1"/>
</dbReference>
<reference evidence="2 3" key="1">
    <citation type="submission" date="2020-04" db="EMBL/GenBank/DDBJ databases">
        <authorList>
            <person name="Yoon J."/>
        </authorList>
    </citation>
    <scope>NUCLEOTIDE SEQUENCE [LARGE SCALE GENOMIC DNA]</scope>
    <source>
        <strain evidence="2 3">KMU-166</strain>
    </source>
</reference>
<protein>
    <submittedName>
        <fullName evidence="2">Haloalkane dehalogenase</fullName>
    </submittedName>
</protein>
<dbReference type="Pfam" id="PF00561">
    <property type="entry name" value="Abhydrolase_1"/>
    <property type="match status" value="1"/>
</dbReference>
<gene>
    <name evidence="2" type="ORF">HCU74_04750</name>
</gene>
<dbReference type="PRINTS" id="PR00111">
    <property type="entry name" value="ABHYDROLASE"/>
</dbReference>